<protein>
    <submittedName>
        <fullName evidence="1">Uncharacterized protein</fullName>
    </submittedName>
</protein>
<dbReference type="HOGENOM" id="CLU_2249330_0_0_1"/>
<dbReference type="Proteomes" id="UP000002624">
    <property type="component" value="Unassembled WGS sequence"/>
</dbReference>
<dbReference type="VEuPathDB" id="FungiDB:HCDG_09198"/>
<accession>C6HSL7</accession>
<name>C6HSL7_AJECH</name>
<dbReference type="AlphaFoldDB" id="C6HSL7"/>
<gene>
    <name evidence="1" type="ORF">HCDG_09198</name>
</gene>
<proteinExistence type="predicted"/>
<evidence type="ECO:0000313" key="1">
    <source>
        <dbReference type="EMBL" id="EER36767.1"/>
    </source>
</evidence>
<reference evidence="2" key="1">
    <citation type="submission" date="2009-05" db="EMBL/GenBank/DDBJ databases">
        <title>The genome sequence of Ajellomyces capsulatus strain H143.</title>
        <authorList>
            <person name="Champion M."/>
            <person name="Cuomo C.A."/>
            <person name="Ma L.-J."/>
            <person name="Henn M.R."/>
            <person name="Sil A."/>
            <person name="Goldman B."/>
            <person name="Young S.K."/>
            <person name="Kodira C.D."/>
            <person name="Zeng Q."/>
            <person name="Koehrsen M."/>
            <person name="Alvarado L."/>
            <person name="Berlin A.M."/>
            <person name="Borenstein D."/>
            <person name="Chen Z."/>
            <person name="Engels R."/>
            <person name="Freedman E."/>
            <person name="Gellesch M."/>
            <person name="Goldberg J."/>
            <person name="Griggs A."/>
            <person name="Gujja S."/>
            <person name="Heiman D.I."/>
            <person name="Hepburn T.A."/>
            <person name="Howarth C."/>
            <person name="Jen D."/>
            <person name="Larson L."/>
            <person name="Lewis B."/>
            <person name="Mehta T."/>
            <person name="Park D."/>
            <person name="Pearson M."/>
            <person name="Roberts A."/>
            <person name="Saif S."/>
            <person name="Shea T.D."/>
            <person name="Shenoy N."/>
            <person name="Sisk P."/>
            <person name="Stolte C."/>
            <person name="Sykes S."/>
            <person name="Walk T."/>
            <person name="White J."/>
            <person name="Yandava C."/>
            <person name="Klein B."/>
            <person name="McEwen J.G."/>
            <person name="Puccia R."/>
            <person name="Goldman G.H."/>
            <person name="Felipe M.S."/>
            <person name="Nino-Vega G."/>
            <person name="San-Blas G."/>
            <person name="Taylor J.W."/>
            <person name="Mendoza L."/>
            <person name="Galagan J.E."/>
            <person name="Nusbaum C."/>
            <person name="Birren B.W."/>
        </authorList>
    </citation>
    <scope>NUCLEOTIDE SEQUENCE [LARGE SCALE GENOMIC DNA]</scope>
    <source>
        <strain evidence="2">H143</strain>
    </source>
</reference>
<organism evidence="1 2">
    <name type="scientific">Ajellomyces capsulatus (strain H143)</name>
    <name type="common">Darling's disease fungus</name>
    <name type="synonym">Histoplasma capsulatum</name>
    <dbReference type="NCBI Taxonomy" id="544712"/>
    <lineage>
        <taxon>Eukaryota</taxon>
        <taxon>Fungi</taxon>
        <taxon>Dikarya</taxon>
        <taxon>Ascomycota</taxon>
        <taxon>Pezizomycotina</taxon>
        <taxon>Eurotiomycetes</taxon>
        <taxon>Eurotiomycetidae</taxon>
        <taxon>Onygenales</taxon>
        <taxon>Ajellomycetaceae</taxon>
        <taxon>Histoplasma</taxon>
    </lineage>
</organism>
<dbReference type="EMBL" id="GG692438">
    <property type="protein sequence ID" value="EER36767.1"/>
    <property type="molecule type" value="Genomic_DNA"/>
</dbReference>
<evidence type="ECO:0000313" key="2">
    <source>
        <dbReference type="Proteomes" id="UP000002624"/>
    </source>
</evidence>
<sequence>MLLTYISQSPVYAYRPQIYWAWLNRTICDIYIDKLYDPDLQQAGKMCLLNQGNLLTLVAEWLVRPPGSTLAWGTKVAHQDHLDKRHLHQCVFFHFSPDDQTSPG</sequence>